<accession>A0A9W6WSL7</accession>
<dbReference type="EMBL" id="BSXT01000026">
    <property type="protein sequence ID" value="GMF15169.1"/>
    <property type="molecule type" value="Genomic_DNA"/>
</dbReference>
<feature type="region of interest" description="Disordered" evidence="1">
    <location>
        <begin position="136"/>
        <end position="160"/>
    </location>
</feature>
<protein>
    <submittedName>
        <fullName evidence="2">Unnamed protein product</fullName>
    </submittedName>
</protein>
<evidence type="ECO:0000313" key="2">
    <source>
        <dbReference type="EMBL" id="GMF15169.1"/>
    </source>
</evidence>
<reference evidence="2" key="1">
    <citation type="submission" date="2023-04" db="EMBL/GenBank/DDBJ databases">
        <title>Phytophthora fragariaefolia NBRC 109709.</title>
        <authorList>
            <person name="Ichikawa N."/>
            <person name="Sato H."/>
            <person name="Tonouchi N."/>
        </authorList>
    </citation>
    <scope>NUCLEOTIDE SEQUENCE</scope>
    <source>
        <strain evidence="2">NBRC 109709</strain>
    </source>
</reference>
<keyword evidence="3" id="KW-1185">Reference proteome</keyword>
<dbReference type="OrthoDB" id="108286at2759"/>
<dbReference type="AlphaFoldDB" id="A0A9W6WSL7"/>
<comment type="caution">
    <text evidence="2">The sequence shown here is derived from an EMBL/GenBank/DDBJ whole genome shotgun (WGS) entry which is preliminary data.</text>
</comment>
<evidence type="ECO:0000313" key="3">
    <source>
        <dbReference type="Proteomes" id="UP001165121"/>
    </source>
</evidence>
<gene>
    <name evidence="2" type="ORF">Pfra01_000032600</name>
</gene>
<sequence>MFGSSAVGCGKSVEYNPTRILRRPSESWEDSESDRDGRTECATATAEQLVEEKVVVAHLNELCLNPTGCSDQVSDDSESDRLKLEGTNLAAATVSEDWSDRDAWSASENPGNDIEFEDYARELAFLPDLTEAASTTLDYTGPHARHPSLSVEQQDRVVQV</sequence>
<proteinExistence type="predicted"/>
<name>A0A9W6WSL7_9STRA</name>
<organism evidence="2 3">
    <name type="scientific">Phytophthora fragariaefolia</name>
    <dbReference type="NCBI Taxonomy" id="1490495"/>
    <lineage>
        <taxon>Eukaryota</taxon>
        <taxon>Sar</taxon>
        <taxon>Stramenopiles</taxon>
        <taxon>Oomycota</taxon>
        <taxon>Peronosporomycetes</taxon>
        <taxon>Peronosporales</taxon>
        <taxon>Peronosporaceae</taxon>
        <taxon>Phytophthora</taxon>
    </lineage>
</organism>
<feature type="region of interest" description="Disordered" evidence="1">
    <location>
        <begin position="18"/>
        <end position="42"/>
    </location>
</feature>
<evidence type="ECO:0000256" key="1">
    <source>
        <dbReference type="SAM" id="MobiDB-lite"/>
    </source>
</evidence>
<dbReference type="Proteomes" id="UP001165121">
    <property type="component" value="Unassembled WGS sequence"/>
</dbReference>